<feature type="compositionally biased region" description="Low complexity" evidence="9">
    <location>
        <begin position="419"/>
        <end position="429"/>
    </location>
</feature>
<comment type="caution">
    <text evidence="11">The sequence shown here is derived from an EMBL/GenBank/DDBJ whole genome shotgun (WGS) entry which is preliminary data.</text>
</comment>
<dbReference type="GO" id="GO:0008270">
    <property type="term" value="F:zinc ion binding"/>
    <property type="evidence" value="ECO:0007669"/>
    <property type="project" value="UniProtKB-KW"/>
</dbReference>
<evidence type="ECO:0000256" key="9">
    <source>
        <dbReference type="SAM" id="MobiDB-lite"/>
    </source>
</evidence>
<feature type="domain" description="C2H2-type" evidence="10">
    <location>
        <begin position="1304"/>
        <end position="1327"/>
    </location>
</feature>
<evidence type="ECO:0000259" key="10">
    <source>
        <dbReference type="PROSITE" id="PS50157"/>
    </source>
</evidence>
<dbReference type="Pfam" id="PF00096">
    <property type="entry name" value="zf-C2H2"/>
    <property type="match status" value="4"/>
</dbReference>
<feature type="region of interest" description="Disordered" evidence="9">
    <location>
        <begin position="1496"/>
        <end position="1518"/>
    </location>
</feature>
<dbReference type="GO" id="GO:0010468">
    <property type="term" value="P:regulation of gene expression"/>
    <property type="evidence" value="ECO:0007669"/>
    <property type="project" value="TreeGrafter"/>
</dbReference>
<organism evidence="11 13">
    <name type="scientific">Arctia plantaginis</name>
    <name type="common">Wood tiger moth</name>
    <name type="synonym">Phalaena plantaginis</name>
    <dbReference type="NCBI Taxonomy" id="874455"/>
    <lineage>
        <taxon>Eukaryota</taxon>
        <taxon>Metazoa</taxon>
        <taxon>Ecdysozoa</taxon>
        <taxon>Arthropoda</taxon>
        <taxon>Hexapoda</taxon>
        <taxon>Insecta</taxon>
        <taxon>Pterygota</taxon>
        <taxon>Neoptera</taxon>
        <taxon>Endopterygota</taxon>
        <taxon>Lepidoptera</taxon>
        <taxon>Glossata</taxon>
        <taxon>Ditrysia</taxon>
        <taxon>Noctuoidea</taxon>
        <taxon>Erebidae</taxon>
        <taxon>Arctiinae</taxon>
        <taxon>Arctia</taxon>
    </lineage>
</organism>
<evidence type="ECO:0000256" key="7">
    <source>
        <dbReference type="ARBA" id="ARBA00023242"/>
    </source>
</evidence>
<keyword evidence="7" id="KW-0539">Nucleus</keyword>
<dbReference type="InterPro" id="IPR050331">
    <property type="entry name" value="Zinc_finger"/>
</dbReference>
<feature type="domain" description="C2H2-type" evidence="10">
    <location>
        <begin position="1189"/>
        <end position="1216"/>
    </location>
</feature>
<dbReference type="FunFam" id="3.30.160.60:FF:000100">
    <property type="entry name" value="Zinc finger 45-like"/>
    <property type="match status" value="1"/>
</dbReference>
<feature type="domain" description="C2H2-type" evidence="10">
    <location>
        <begin position="1428"/>
        <end position="1455"/>
    </location>
</feature>
<feature type="domain" description="C2H2-type" evidence="10">
    <location>
        <begin position="1486"/>
        <end position="1513"/>
    </location>
</feature>
<feature type="compositionally biased region" description="Basic and acidic residues" evidence="9">
    <location>
        <begin position="726"/>
        <end position="737"/>
    </location>
</feature>
<feature type="compositionally biased region" description="Polar residues" evidence="9">
    <location>
        <begin position="709"/>
        <end position="725"/>
    </location>
</feature>
<feature type="domain" description="C2H2-type" evidence="10">
    <location>
        <begin position="1400"/>
        <end position="1427"/>
    </location>
</feature>
<dbReference type="InterPro" id="IPR013087">
    <property type="entry name" value="Znf_C2H2_type"/>
</dbReference>
<feature type="domain" description="C2H2-type" evidence="10">
    <location>
        <begin position="1051"/>
        <end position="1075"/>
    </location>
</feature>
<evidence type="ECO:0000256" key="5">
    <source>
        <dbReference type="ARBA" id="ARBA00022833"/>
    </source>
</evidence>
<evidence type="ECO:0000313" key="11">
    <source>
        <dbReference type="EMBL" id="CAB3235237.1"/>
    </source>
</evidence>
<accession>A0A8S0ZPZ6</accession>
<feature type="domain" description="C2H2-type" evidence="10">
    <location>
        <begin position="1245"/>
        <end position="1272"/>
    </location>
</feature>
<keyword evidence="3" id="KW-0677">Repeat</keyword>
<dbReference type="Gene3D" id="3.30.160.60">
    <property type="entry name" value="Classic Zinc Finger"/>
    <property type="match status" value="8"/>
</dbReference>
<feature type="compositionally biased region" description="Acidic residues" evidence="9">
    <location>
        <begin position="753"/>
        <end position="764"/>
    </location>
</feature>
<reference evidence="13 14" key="1">
    <citation type="submission" date="2020-04" db="EMBL/GenBank/DDBJ databases">
        <authorList>
            <person name="Wallbank WR R."/>
            <person name="Pardo Diaz C."/>
            <person name="Kozak K."/>
            <person name="Martin S."/>
            <person name="Jiggins C."/>
            <person name="Moest M."/>
            <person name="Warren A I."/>
            <person name="Byers J.R.P. K."/>
            <person name="Montejo-Kovacevich G."/>
            <person name="Yen C E."/>
        </authorList>
    </citation>
    <scope>NUCLEOTIDE SEQUENCE [LARGE SCALE GENOMIC DNA]</scope>
</reference>
<dbReference type="PANTHER" id="PTHR16515:SF49">
    <property type="entry name" value="GASTRULA ZINC FINGER PROTEIN XLCGF49.1-LIKE-RELATED"/>
    <property type="match status" value="1"/>
</dbReference>
<dbReference type="EMBL" id="CADEBD010000335">
    <property type="protein sequence ID" value="CAB3246961.1"/>
    <property type="molecule type" value="Genomic_DNA"/>
</dbReference>
<dbReference type="Proteomes" id="UP000494256">
    <property type="component" value="Unassembled WGS sequence"/>
</dbReference>
<evidence type="ECO:0000256" key="1">
    <source>
        <dbReference type="ARBA" id="ARBA00004123"/>
    </source>
</evidence>
<keyword evidence="13" id="KW-1185">Reference proteome</keyword>
<dbReference type="EMBL" id="CADEBC010000485">
    <property type="protein sequence ID" value="CAB3235237.1"/>
    <property type="molecule type" value="Genomic_DNA"/>
</dbReference>
<gene>
    <name evidence="12" type="ORF">APLA_LOCUS11708</name>
    <name evidence="11" type="ORF">APLA_LOCUS6004</name>
</gene>
<sequence>MDQLVQCPVCTLFLHNGMTLESHLDTHPKDQVIKALCSLTANKVSGYESRTPTPLHSDRSYRSRSNTPAAEDNRWNGPRRSEERYWRRTPSRTPKANALSGNSRNGTPDVRMSEISFENNSASASIGQVSGSPFVIKADKIQQTYQSPPITEFDPQYIYYDQQEDREIKYSRSAEYNSMSSPNSMFTYNNMVPAMSPAVKLVPAIAKRGNDLNKILPKPNNILLKNMGGVQYIGPGPKPMHVMVPSASTFVQKNVQNNMIMTGNMPSLQIQMDHKPGMPPQPNSQLNQISSSVHTPGTTVVTQNSQIIYREVNNADGKPFVTRVPTVLGVHDNVTNLAQASSMYQNVMVVDQYGNTSCMYPTPQHVLPKAPAYNETATIPTNTLVEVEKSPENVNDPKTLIIEVSPIAPPVPENMCEPSSSSGSQSKAHSPVKKPEKVKESSELKCESPVVTKGLKILSNIKVEVLVQHHKNMVNTVMDLTGPNDSDYPVERVPSPEKILPDLDDSVNPEMLSDDCMPPSNCSGDSPNSSYSSIKSKSLSKDSNKNIDDSKMDGEFSDSCPVPDLICNEKPSISPCSELSENGDNSTDRTSIVSPKLLDHSSISPKLQDRSSICPKLQNLSSRSPKLQDHISISPKPQDRISISSKQVINSKLDISEKKIQLPQKPGRQNMLRLNNIYVKKHKKVLQIKNAKNSTSSSSTTIKTPEPVATSSSSKSPENFTMNKLHQTDKSDNKEKSSVLQTISVEEIKENDDNNDFDADTEEQSMDIEPVAPSSMNQPPKFTATVELQCVHVKEEINTSNEGGFSNHTATSDRDLAPMESLRPINVVPYANMSGDFEDDSNDRELLDLETASKNKQFVSMMNENYFGDNIYADYFTPDRVESFEAEREAAGFKEGPKDGMYNIWGEPSQKENENEFVLPNFIHESYKIAESSGIDYSEVGTEGQGDGEVDGCERESKADVLSEGRSESEVPLNICADERMPPRGELSGQESNGDMESPWGGMYTDVPATEPYDLIARESWVSDGSDVDVTEKRETLEEELQFPKSLSRVYSCTSCGMKASSLKELRAHKSLAHSVAALPTCSETKHTPKHAPHTYSRLVTDRKIKKEEKSHDTNALTNNLLAIDTKEPITSTILQVYDTLEEAKPKLEGLIKIKQETKRRRKDYICPTCKVDQGSDAAFNAHLKIHPLECLTCGKCFFRRANLALHMKMHLGIRNFKCDVCEKRFITRQKLMEHHNVHTGRQPVKCTICDDTFRRYSNMVQHRDRHHLQKRAKVRDFVCPCGAVFHSRAKLLWHKETHDDKPKACHYCSDKFVHASSLTRHIRRTHNEYFLSAKHKTKGENVTCPVCKQVYLRANLRAHLSTHSGARPFPCVVCNKSFTTKWNLKLHRWTHMSRSAKPYKCALCAGAFVRHSEFVSHMNAHKCVRPYTCNYCGCQFIRKYNCQRHVREHETGKKFVCKVPECGKSFHRSYYLSEHMKVHSGARPFSCNICGKTSSNKSNHNKHIKIHHAREPVATEA</sequence>
<evidence type="ECO:0000256" key="3">
    <source>
        <dbReference type="ARBA" id="ARBA00022737"/>
    </source>
</evidence>
<feature type="compositionally biased region" description="Basic and acidic residues" evidence="9">
    <location>
        <begin position="71"/>
        <end position="86"/>
    </location>
</feature>
<dbReference type="PROSITE" id="PS50157">
    <property type="entry name" value="ZINC_FINGER_C2H2_2"/>
    <property type="match status" value="10"/>
</dbReference>
<feature type="region of interest" description="Disordered" evidence="9">
    <location>
        <begin position="979"/>
        <end position="999"/>
    </location>
</feature>
<feature type="domain" description="C2H2-type" evidence="10">
    <location>
        <begin position="1370"/>
        <end position="1397"/>
    </location>
</feature>
<dbReference type="SMART" id="SM00355">
    <property type="entry name" value="ZnF_C2H2"/>
    <property type="match status" value="14"/>
</dbReference>
<evidence type="ECO:0000313" key="14">
    <source>
        <dbReference type="Proteomes" id="UP000494256"/>
    </source>
</evidence>
<name>A0A8S0ZPZ6_ARCPL</name>
<feature type="compositionally biased region" description="Basic and acidic residues" evidence="9">
    <location>
        <begin position="539"/>
        <end position="554"/>
    </location>
</feature>
<keyword evidence="4 8" id="KW-0863">Zinc-finger</keyword>
<dbReference type="PANTHER" id="PTHR16515">
    <property type="entry name" value="PR DOMAIN ZINC FINGER PROTEIN"/>
    <property type="match status" value="1"/>
</dbReference>
<evidence type="ECO:0000313" key="12">
    <source>
        <dbReference type="EMBL" id="CAB3246961.1"/>
    </source>
</evidence>
<evidence type="ECO:0000256" key="4">
    <source>
        <dbReference type="ARBA" id="ARBA00022771"/>
    </source>
</evidence>
<dbReference type="InterPro" id="IPR036236">
    <property type="entry name" value="Znf_C2H2_sf"/>
</dbReference>
<feature type="compositionally biased region" description="Basic and acidic residues" evidence="9">
    <location>
        <begin position="433"/>
        <end position="446"/>
    </location>
</feature>
<feature type="region of interest" description="Disordered" evidence="9">
    <location>
        <begin position="46"/>
        <end position="108"/>
    </location>
</feature>
<feature type="region of interest" description="Disordered" evidence="9">
    <location>
        <begin position="480"/>
        <end position="556"/>
    </location>
</feature>
<comment type="subcellular location">
    <subcellularLocation>
        <location evidence="1">Nucleus</location>
    </subcellularLocation>
</comment>
<dbReference type="Proteomes" id="UP000494106">
    <property type="component" value="Unassembled WGS sequence"/>
</dbReference>
<evidence type="ECO:0000256" key="6">
    <source>
        <dbReference type="ARBA" id="ARBA00023125"/>
    </source>
</evidence>
<protein>
    <recommendedName>
        <fullName evidence="10">C2H2-type domain-containing protein</fullName>
    </recommendedName>
</protein>
<evidence type="ECO:0000256" key="2">
    <source>
        <dbReference type="ARBA" id="ARBA00022723"/>
    </source>
</evidence>
<evidence type="ECO:0000256" key="8">
    <source>
        <dbReference type="PROSITE-ProRule" id="PRU00042"/>
    </source>
</evidence>
<dbReference type="SUPFAM" id="SSF57667">
    <property type="entry name" value="beta-beta-alpha zinc fingers"/>
    <property type="match status" value="5"/>
</dbReference>
<dbReference type="OrthoDB" id="10249535at2759"/>
<keyword evidence="6" id="KW-0238">DNA-binding</keyword>
<evidence type="ECO:0000313" key="13">
    <source>
        <dbReference type="Proteomes" id="UP000494106"/>
    </source>
</evidence>
<dbReference type="FunFam" id="3.30.160.60:FF:000446">
    <property type="entry name" value="Zinc finger protein"/>
    <property type="match status" value="1"/>
</dbReference>
<feature type="domain" description="C2H2-type" evidence="10">
    <location>
        <begin position="1217"/>
        <end position="1244"/>
    </location>
</feature>
<proteinExistence type="predicted"/>
<keyword evidence="2" id="KW-0479">Metal-binding</keyword>
<feature type="domain" description="C2H2-type" evidence="10">
    <location>
        <begin position="1456"/>
        <end position="1485"/>
    </location>
</feature>
<dbReference type="GO" id="GO:0005634">
    <property type="term" value="C:nucleus"/>
    <property type="evidence" value="ECO:0007669"/>
    <property type="project" value="UniProtKB-SubCell"/>
</dbReference>
<feature type="compositionally biased region" description="Polar residues" evidence="9">
    <location>
        <begin position="91"/>
        <end position="106"/>
    </location>
</feature>
<keyword evidence="5" id="KW-0862">Zinc</keyword>
<feature type="compositionally biased region" description="Basic residues" evidence="9">
    <location>
        <begin position="1500"/>
        <end position="1509"/>
    </location>
</feature>
<dbReference type="PROSITE" id="PS00028">
    <property type="entry name" value="ZINC_FINGER_C2H2_1"/>
    <property type="match status" value="8"/>
</dbReference>
<feature type="region of interest" description="Disordered" evidence="9">
    <location>
        <begin position="688"/>
        <end position="764"/>
    </location>
</feature>
<feature type="region of interest" description="Disordered" evidence="9">
    <location>
        <begin position="411"/>
        <end position="446"/>
    </location>
</feature>
<feature type="compositionally biased region" description="Low complexity" evidence="9">
    <location>
        <begin position="525"/>
        <end position="537"/>
    </location>
</feature>